<dbReference type="GO" id="GO:0006355">
    <property type="term" value="P:regulation of DNA-templated transcription"/>
    <property type="evidence" value="ECO:0007669"/>
    <property type="project" value="UniProtKB-ARBA"/>
</dbReference>
<dbReference type="PROSITE" id="PS00028">
    <property type="entry name" value="ZINC_FINGER_C2H2_1"/>
    <property type="match status" value="8"/>
</dbReference>
<keyword evidence="2" id="KW-0677">Repeat</keyword>
<accession>A0ABD0S3F0</accession>
<gene>
    <name evidence="7" type="ORF">ABMA28_013056</name>
</gene>
<dbReference type="Gene3D" id="3.30.160.60">
    <property type="entry name" value="Classic Zinc Finger"/>
    <property type="match status" value="4"/>
</dbReference>
<evidence type="ECO:0000256" key="1">
    <source>
        <dbReference type="ARBA" id="ARBA00022723"/>
    </source>
</evidence>
<evidence type="ECO:0000256" key="3">
    <source>
        <dbReference type="ARBA" id="ARBA00022771"/>
    </source>
</evidence>
<evidence type="ECO:0000256" key="5">
    <source>
        <dbReference type="PROSITE-ProRule" id="PRU00042"/>
    </source>
</evidence>
<dbReference type="PANTHER" id="PTHR24379:SF127">
    <property type="entry name" value="BLOODY FINGERS-RELATED"/>
    <property type="match status" value="1"/>
</dbReference>
<dbReference type="InterPro" id="IPR036236">
    <property type="entry name" value="Znf_C2H2_sf"/>
</dbReference>
<feature type="domain" description="C2H2-type" evidence="6">
    <location>
        <begin position="334"/>
        <end position="361"/>
    </location>
</feature>
<evidence type="ECO:0000313" key="7">
    <source>
        <dbReference type="EMBL" id="KAL0808618.1"/>
    </source>
</evidence>
<feature type="domain" description="C2H2-type" evidence="6">
    <location>
        <begin position="306"/>
        <end position="333"/>
    </location>
</feature>
<keyword evidence="4" id="KW-0862">Zinc</keyword>
<proteinExistence type="predicted"/>
<dbReference type="AlphaFoldDB" id="A0ABD0S3F0"/>
<protein>
    <recommendedName>
        <fullName evidence="6">C2H2-type domain-containing protein</fullName>
    </recommendedName>
</protein>
<dbReference type="EMBL" id="JBEDNZ010000031">
    <property type="protein sequence ID" value="KAL0808618.1"/>
    <property type="molecule type" value="Genomic_DNA"/>
</dbReference>
<dbReference type="Pfam" id="PF12756">
    <property type="entry name" value="zf-C2H2_2"/>
    <property type="match status" value="1"/>
</dbReference>
<name>A0ABD0S3F0_LOXSC</name>
<evidence type="ECO:0000313" key="8">
    <source>
        <dbReference type="Proteomes" id="UP001549921"/>
    </source>
</evidence>
<organism evidence="7 8">
    <name type="scientific">Loxostege sticticalis</name>
    <name type="common">Beet webworm moth</name>
    <dbReference type="NCBI Taxonomy" id="481309"/>
    <lineage>
        <taxon>Eukaryota</taxon>
        <taxon>Metazoa</taxon>
        <taxon>Ecdysozoa</taxon>
        <taxon>Arthropoda</taxon>
        <taxon>Hexapoda</taxon>
        <taxon>Insecta</taxon>
        <taxon>Pterygota</taxon>
        <taxon>Neoptera</taxon>
        <taxon>Endopterygota</taxon>
        <taxon>Lepidoptera</taxon>
        <taxon>Glossata</taxon>
        <taxon>Ditrysia</taxon>
        <taxon>Pyraloidea</taxon>
        <taxon>Crambidae</taxon>
        <taxon>Pyraustinae</taxon>
        <taxon>Loxostege</taxon>
    </lineage>
</organism>
<keyword evidence="3 5" id="KW-0863">Zinc-finger</keyword>
<feature type="domain" description="C2H2-type" evidence="6">
    <location>
        <begin position="251"/>
        <end position="279"/>
    </location>
</feature>
<dbReference type="SUPFAM" id="SSF57667">
    <property type="entry name" value="beta-beta-alpha zinc fingers"/>
    <property type="match status" value="3"/>
</dbReference>
<keyword evidence="1" id="KW-0479">Metal-binding</keyword>
<evidence type="ECO:0000259" key="6">
    <source>
        <dbReference type="PROSITE" id="PS50157"/>
    </source>
</evidence>
<dbReference type="GO" id="GO:0008270">
    <property type="term" value="F:zinc ion binding"/>
    <property type="evidence" value="ECO:0007669"/>
    <property type="project" value="UniProtKB-KW"/>
</dbReference>
<comment type="caution">
    <text evidence="7">The sequence shown here is derived from an EMBL/GenBank/DDBJ whole genome shotgun (WGS) entry which is preliminary data.</text>
</comment>
<dbReference type="InterPro" id="IPR013087">
    <property type="entry name" value="Znf_C2H2_type"/>
</dbReference>
<evidence type="ECO:0000256" key="4">
    <source>
        <dbReference type="ARBA" id="ARBA00022833"/>
    </source>
</evidence>
<evidence type="ECO:0000256" key="2">
    <source>
        <dbReference type="ARBA" id="ARBA00022737"/>
    </source>
</evidence>
<dbReference type="PANTHER" id="PTHR24379">
    <property type="entry name" value="KRAB AND ZINC FINGER DOMAIN-CONTAINING"/>
    <property type="match status" value="1"/>
</dbReference>
<sequence length="372" mass="43582">MGCRKRPSQENEKSVATNALTKQRVKKNAEIIMRYSSICPVRVAKNFLHCCFCVEKFNDPLLFRSHIKQEHSKIDKSSCLKKLDKNLQIRVDISNLRCLICSNPFASLKPLAEHLIEKHKLEIDVQISLGLVPLDLENNYKCVVCNQKFTGLMQLSRHTGTHFYQHICYICGKRCETNSGIQNHIERQHSHKNMCRVCKEPFPTAQAKIEHVKSNKTCLPYSCKFCKERFLFFELRLQHLQQVHGVPIPEYKCTECDAVFEKRMRLYMHFKSEHTKEHQCPYCKKTFGTKKFLTEHVHRHTGHRPLVCEVCDKSFNREKSYRLHCIIHDDSKKLKCSVCSRKFIGMTKVKAHMKKHHPEAYSKQFPEKSSTS</sequence>
<dbReference type="PROSITE" id="PS50157">
    <property type="entry name" value="ZINC_FINGER_C2H2_2"/>
    <property type="match status" value="5"/>
</dbReference>
<dbReference type="InterPro" id="IPR041661">
    <property type="entry name" value="ZN622/Rei1/Reh1_Znf-C2H2"/>
</dbReference>
<feature type="domain" description="C2H2-type" evidence="6">
    <location>
        <begin position="278"/>
        <end position="305"/>
    </location>
</feature>
<dbReference type="Proteomes" id="UP001549921">
    <property type="component" value="Unassembled WGS sequence"/>
</dbReference>
<reference evidence="7 8" key="1">
    <citation type="submission" date="2024-06" db="EMBL/GenBank/DDBJ databases">
        <title>A chromosome-level genome assembly of beet webworm, Loxostege sticticalis.</title>
        <authorList>
            <person name="Zhang Y."/>
        </authorList>
    </citation>
    <scope>NUCLEOTIDE SEQUENCE [LARGE SCALE GENOMIC DNA]</scope>
    <source>
        <strain evidence="7">AQ028</strain>
        <tissue evidence="7">Male pupae</tissue>
    </source>
</reference>
<dbReference type="SMART" id="SM00355">
    <property type="entry name" value="ZnF_C2H2"/>
    <property type="match status" value="10"/>
</dbReference>
<feature type="domain" description="C2H2-type" evidence="6">
    <location>
        <begin position="140"/>
        <end position="167"/>
    </location>
</feature>